<reference evidence="6" key="1">
    <citation type="submission" date="2018-05" db="EMBL/GenBank/DDBJ databases">
        <authorList>
            <person name="Lanie J.A."/>
            <person name="Ng W.-L."/>
            <person name="Kazmierczak K.M."/>
            <person name="Andrzejewski T.M."/>
            <person name="Davidsen T.M."/>
            <person name="Wayne K.J."/>
            <person name="Tettelin H."/>
            <person name="Glass J.I."/>
            <person name="Rusch D."/>
            <person name="Podicherti R."/>
            <person name="Tsui H.-C.T."/>
            <person name="Winkler M.E."/>
        </authorList>
    </citation>
    <scope>NUCLEOTIDE SEQUENCE</scope>
</reference>
<dbReference type="PANTHER" id="PTHR10996:SF283">
    <property type="entry name" value="GLYOXYLATE_HYDROXYPYRUVATE REDUCTASE B"/>
    <property type="match status" value="1"/>
</dbReference>
<dbReference type="SUPFAM" id="SSF51735">
    <property type="entry name" value="NAD(P)-binding Rossmann-fold domains"/>
    <property type="match status" value="1"/>
</dbReference>
<keyword evidence="3" id="KW-0520">NAD</keyword>
<dbReference type="PANTHER" id="PTHR10996">
    <property type="entry name" value="2-HYDROXYACID DEHYDROGENASE-RELATED"/>
    <property type="match status" value="1"/>
</dbReference>
<evidence type="ECO:0000259" key="4">
    <source>
        <dbReference type="Pfam" id="PF00389"/>
    </source>
</evidence>
<dbReference type="EMBL" id="UINC01003876">
    <property type="protein sequence ID" value="SVA09988.1"/>
    <property type="molecule type" value="Genomic_DNA"/>
</dbReference>
<dbReference type="InterPro" id="IPR006140">
    <property type="entry name" value="D-isomer_DH_NAD-bd"/>
</dbReference>
<dbReference type="FunFam" id="3.40.50.720:FF:000203">
    <property type="entry name" value="D-3-phosphoglycerate dehydrogenase (SerA)"/>
    <property type="match status" value="1"/>
</dbReference>
<feature type="domain" description="D-isomer specific 2-hydroxyacid dehydrogenase catalytic" evidence="4">
    <location>
        <begin position="4"/>
        <end position="316"/>
    </location>
</feature>
<dbReference type="GO" id="GO:0016618">
    <property type="term" value="F:hydroxypyruvate reductase [NAD(P)H] activity"/>
    <property type="evidence" value="ECO:0007669"/>
    <property type="project" value="TreeGrafter"/>
</dbReference>
<feature type="domain" description="D-isomer specific 2-hydroxyacid dehydrogenase NAD-binding" evidence="5">
    <location>
        <begin position="107"/>
        <end position="285"/>
    </location>
</feature>
<dbReference type="Pfam" id="PF02826">
    <property type="entry name" value="2-Hacid_dh_C"/>
    <property type="match status" value="1"/>
</dbReference>
<evidence type="ECO:0000313" key="6">
    <source>
        <dbReference type="EMBL" id="SVA09988.1"/>
    </source>
</evidence>
<comment type="similarity">
    <text evidence="1">Belongs to the D-isomer specific 2-hydroxyacid dehydrogenase family.</text>
</comment>
<name>A0A381T324_9ZZZZ</name>
<sequence>MDKVLITGPLIGDSVSRLVDHFRVEYSRNEVMNQAAFSQAATDAWGIVTMTSLSVDRHIIDSSPGLKVISNLGVGCDNIDVSYAQSKGIIVTNTPDVLSESTAEMGMGLLLATSRRVIEGDRMVKAGDFSGWKIDLLLGSELNGKTLGILGCGRIGQSIARMAGGFEMQVLYCNRSRLPTEVEARLHLSAVDFAGLLEKSDFLVITAPLNKESHHLFDLKTFERMKKKAILINIGRGPVIKEVDLIAALETNLIAGVALDVFETPPSVAEQLKERTNVTLTPHLGSATTEARSAMSDLVIDAVLDVHQGRVPNYVVG</sequence>
<dbReference type="Pfam" id="PF00389">
    <property type="entry name" value="2-Hacid_dh"/>
    <property type="match status" value="1"/>
</dbReference>
<dbReference type="InterPro" id="IPR006139">
    <property type="entry name" value="D-isomer_2_OHA_DH_cat_dom"/>
</dbReference>
<keyword evidence="2" id="KW-0560">Oxidoreductase</keyword>
<dbReference type="PROSITE" id="PS00065">
    <property type="entry name" value="D_2_HYDROXYACID_DH_1"/>
    <property type="match status" value="1"/>
</dbReference>
<organism evidence="6">
    <name type="scientific">marine metagenome</name>
    <dbReference type="NCBI Taxonomy" id="408172"/>
    <lineage>
        <taxon>unclassified sequences</taxon>
        <taxon>metagenomes</taxon>
        <taxon>ecological metagenomes</taxon>
    </lineage>
</organism>
<dbReference type="GO" id="GO:0005829">
    <property type="term" value="C:cytosol"/>
    <property type="evidence" value="ECO:0007669"/>
    <property type="project" value="TreeGrafter"/>
</dbReference>
<dbReference type="InterPro" id="IPR050223">
    <property type="entry name" value="D-isomer_2-hydroxyacid_DH"/>
</dbReference>
<dbReference type="InterPro" id="IPR029752">
    <property type="entry name" value="D-isomer_DH_CS1"/>
</dbReference>
<evidence type="ECO:0000256" key="2">
    <source>
        <dbReference type="ARBA" id="ARBA00023002"/>
    </source>
</evidence>
<dbReference type="InterPro" id="IPR036291">
    <property type="entry name" value="NAD(P)-bd_dom_sf"/>
</dbReference>
<dbReference type="GO" id="GO:0051287">
    <property type="term" value="F:NAD binding"/>
    <property type="evidence" value="ECO:0007669"/>
    <property type="project" value="InterPro"/>
</dbReference>
<evidence type="ECO:0000256" key="1">
    <source>
        <dbReference type="ARBA" id="ARBA00005854"/>
    </source>
</evidence>
<gene>
    <name evidence="6" type="ORF">METZ01_LOCUS62842</name>
</gene>
<dbReference type="GO" id="GO:0030267">
    <property type="term" value="F:glyoxylate reductase (NADPH) activity"/>
    <property type="evidence" value="ECO:0007669"/>
    <property type="project" value="TreeGrafter"/>
</dbReference>
<accession>A0A381T324</accession>
<protein>
    <recommendedName>
        <fullName evidence="7">D-glycerate dehydrogenase</fullName>
    </recommendedName>
</protein>
<evidence type="ECO:0000259" key="5">
    <source>
        <dbReference type="Pfam" id="PF02826"/>
    </source>
</evidence>
<dbReference type="CDD" id="cd05301">
    <property type="entry name" value="GDH"/>
    <property type="match status" value="1"/>
</dbReference>
<evidence type="ECO:0008006" key="7">
    <source>
        <dbReference type="Google" id="ProtNLM"/>
    </source>
</evidence>
<dbReference type="AlphaFoldDB" id="A0A381T324"/>
<dbReference type="Gene3D" id="3.40.50.720">
    <property type="entry name" value="NAD(P)-binding Rossmann-like Domain"/>
    <property type="match status" value="2"/>
</dbReference>
<dbReference type="SUPFAM" id="SSF52283">
    <property type="entry name" value="Formate/glycerate dehydrogenase catalytic domain-like"/>
    <property type="match status" value="1"/>
</dbReference>
<evidence type="ECO:0000256" key="3">
    <source>
        <dbReference type="ARBA" id="ARBA00023027"/>
    </source>
</evidence>
<proteinExistence type="inferred from homology"/>